<dbReference type="EMBL" id="KR029589">
    <property type="protein sequence ID" value="AKH47132.1"/>
    <property type="molecule type" value="Genomic_DNA"/>
</dbReference>
<feature type="region of interest" description="Disordered" evidence="1">
    <location>
        <begin position="1"/>
        <end position="73"/>
    </location>
</feature>
<feature type="compositionally biased region" description="Polar residues" evidence="1">
    <location>
        <begin position="61"/>
        <end position="73"/>
    </location>
</feature>
<reference evidence="2" key="2">
    <citation type="submission" date="2015-03" db="EMBL/GenBank/DDBJ databases">
        <authorList>
            <person name="Chow C.-E.T."/>
            <person name="Winget D.M."/>
            <person name="White R.A.III."/>
            <person name="Hallam S.J."/>
            <person name="Suttle C.A."/>
        </authorList>
    </citation>
    <scope>NUCLEOTIDE SEQUENCE</scope>
    <source>
        <strain evidence="2">Anoxic2_5</strain>
    </source>
</reference>
<reference evidence="2" key="1">
    <citation type="journal article" date="2015" name="Front. Microbiol.">
        <title>Combining genomic sequencing methods to explore viral diversity and reveal potential virus-host interactions.</title>
        <authorList>
            <person name="Chow C.E."/>
            <person name="Winget D.M."/>
            <person name="White R.A.III."/>
            <person name="Hallam S.J."/>
            <person name="Suttle C.A."/>
        </authorList>
    </citation>
    <scope>NUCLEOTIDE SEQUENCE</scope>
    <source>
        <strain evidence="2">Anoxic2_5</strain>
    </source>
</reference>
<proteinExistence type="predicted"/>
<sequence length="73" mass="7630">MTSAARSESRVASLNAPAVRPVARGQRGSASPWMSSRVERARATNRPGAPSRTASKRSRTACVSTSNSAGPFL</sequence>
<organism evidence="2">
    <name type="scientific">uncultured marine virus</name>
    <dbReference type="NCBI Taxonomy" id="186617"/>
    <lineage>
        <taxon>Viruses</taxon>
        <taxon>environmental samples</taxon>
    </lineage>
</organism>
<evidence type="ECO:0000256" key="1">
    <source>
        <dbReference type="SAM" id="MobiDB-lite"/>
    </source>
</evidence>
<accession>A0A0F7L6M2</accession>
<name>A0A0F7L6M2_9VIRU</name>
<protein>
    <submittedName>
        <fullName evidence="2">Uncharacterized protein</fullName>
    </submittedName>
</protein>
<evidence type="ECO:0000313" key="2">
    <source>
        <dbReference type="EMBL" id="AKH47132.1"/>
    </source>
</evidence>
<feature type="compositionally biased region" description="Polar residues" evidence="1">
    <location>
        <begin position="1"/>
        <end position="12"/>
    </location>
</feature>